<organism evidence="2 3">
    <name type="scientific">Candidatus Woesebacteria bacterium GW2011_GWA1_41_13b</name>
    <dbReference type="NCBI Taxonomy" id="1618555"/>
    <lineage>
        <taxon>Bacteria</taxon>
        <taxon>Candidatus Woeseibacteriota</taxon>
    </lineage>
</organism>
<sequence length="115" mass="12818">MDNQTFEQIKKATREVEIALVNGDYISVDSSARKSRLTGEEIKNAIDKYGGKLSLSPESTYNNIYTIEIENSNPKAWAVDLDLWTNGKLSDLTAQLTVVAEERGFIGLIDDIHVL</sequence>
<gene>
    <name evidence="2" type="ORF">UU42_C0008G0016</name>
</gene>
<reference evidence="2 3" key="1">
    <citation type="journal article" date="2015" name="Nature">
        <title>rRNA introns, odd ribosomes, and small enigmatic genomes across a large radiation of phyla.</title>
        <authorList>
            <person name="Brown C.T."/>
            <person name="Hug L.A."/>
            <person name="Thomas B.C."/>
            <person name="Sharon I."/>
            <person name="Castelle C.J."/>
            <person name="Singh A."/>
            <person name="Wilkins M.J."/>
            <person name="Williams K.H."/>
            <person name="Banfield J.F."/>
        </authorList>
    </citation>
    <scope>NUCLEOTIDE SEQUENCE [LARGE SCALE GENOMIC DNA]</scope>
</reference>
<dbReference type="InterPro" id="IPR056085">
    <property type="entry name" value="DUF7668"/>
</dbReference>
<evidence type="ECO:0000313" key="2">
    <source>
        <dbReference type="EMBL" id="KKR91680.1"/>
    </source>
</evidence>
<dbReference type="Pfam" id="PF24705">
    <property type="entry name" value="DUF7668"/>
    <property type="match status" value="1"/>
</dbReference>
<feature type="domain" description="DUF7668" evidence="1">
    <location>
        <begin position="19"/>
        <end position="115"/>
    </location>
</feature>
<dbReference type="EMBL" id="LCAO01000008">
    <property type="protein sequence ID" value="KKR91680.1"/>
    <property type="molecule type" value="Genomic_DNA"/>
</dbReference>
<comment type="caution">
    <text evidence="2">The sequence shown here is derived from an EMBL/GenBank/DDBJ whole genome shotgun (WGS) entry which is preliminary data.</text>
</comment>
<protein>
    <recommendedName>
        <fullName evidence="1">DUF7668 domain-containing protein</fullName>
    </recommendedName>
</protein>
<name>A0A0G0X4V0_9BACT</name>
<dbReference type="Proteomes" id="UP000034676">
    <property type="component" value="Unassembled WGS sequence"/>
</dbReference>
<evidence type="ECO:0000259" key="1">
    <source>
        <dbReference type="Pfam" id="PF24705"/>
    </source>
</evidence>
<proteinExistence type="predicted"/>
<dbReference type="AlphaFoldDB" id="A0A0G0X4V0"/>
<evidence type="ECO:0000313" key="3">
    <source>
        <dbReference type="Proteomes" id="UP000034676"/>
    </source>
</evidence>
<accession>A0A0G0X4V0</accession>